<proteinExistence type="predicted"/>
<gene>
    <name evidence="1" type="ORF">V1478_012604</name>
</gene>
<evidence type="ECO:0000313" key="2">
    <source>
        <dbReference type="Proteomes" id="UP001607302"/>
    </source>
</evidence>
<reference evidence="1 2" key="1">
    <citation type="journal article" date="2024" name="Ann. Entomol. Soc. Am.">
        <title>Genomic analyses of the southern and eastern yellowjacket wasps (Hymenoptera: Vespidae) reveal evolutionary signatures of social life.</title>
        <authorList>
            <person name="Catto M.A."/>
            <person name="Caine P.B."/>
            <person name="Orr S.E."/>
            <person name="Hunt B.G."/>
            <person name="Goodisman M.A.D."/>
        </authorList>
    </citation>
    <scope>NUCLEOTIDE SEQUENCE [LARGE SCALE GENOMIC DNA]</scope>
    <source>
        <strain evidence="1">233</strain>
        <tissue evidence="1">Head and thorax</tissue>
    </source>
</reference>
<sequence length="131" mass="14986">MAVKAEGKESKEEVIPNKKAKWKIRGDYRGSEFCNVIVSARLTMEDEGGLLEYYRQKRNWKITGNASGVENYFLGRCLECFVIAPELRKIRHDFSAVTNSRLLSSYDPKYDASSLPDSSIPRKALRFKTNT</sequence>
<keyword evidence="2" id="KW-1185">Reference proteome</keyword>
<protein>
    <submittedName>
        <fullName evidence="1">Uncharacterized protein</fullName>
    </submittedName>
</protein>
<accession>A0ABD2ADM9</accession>
<dbReference type="AlphaFoldDB" id="A0ABD2ADM9"/>
<dbReference type="EMBL" id="JAUDFV010000152">
    <property type="protein sequence ID" value="KAL2718728.1"/>
    <property type="molecule type" value="Genomic_DNA"/>
</dbReference>
<dbReference type="Proteomes" id="UP001607302">
    <property type="component" value="Unassembled WGS sequence"/>
</dbReference>
<evidence type="ECO:0000313" key="1">
    <source>
        <dbReference type="EMBL" id="KAL2718728.1"/>
    </source>
</evidence>
<comment type="caution">
    <text evidence="1">The sequence shown here is derived from an EMBL/GenBank/DDBJ whole genome shotgun (WGS) entry which is preliminary data.</text>
</comment>
<organism evidence="1 2">
    <name type="scientific">Vespula squamosa</name>
    <name type="common">Southern yellow jacket</name>
    <name type="synonym">Wasp</name>
    <dbReference type="NCBI Taxonomy" id="30214"/>
    <lineage>
        <taxon>Eukaryota</taxon>
        <taxon>Metazoa</taxon>
        <taxon>Ecdysozoa</taxon>
        <taxon>Arthropoda</taxon>
        <taxon>Hexapoda</taxon>
        <taxon>Insecta</taxon>
        <taxon>Pterygota</taxon>
        <taxon>Neoptera</taxon>
        <taxon>Endopterygota</taxon>
        <taxon>Hymenoptera</taxon>
        <taxon>Apocrita</taxon>
        <taxon>Aculeata</taxon>
        <taxon>Vespoidea</taxon>
        <taxon>Vespidae</taxon>
        <taxon>Vespinae</taxon>
        <taxon>Vespula</taxon>
    </lineage>
</organism>
<name>A0ABD2ADM9_VESSQ</name>